<dbReference type="Pfam" id="PF00875">
    <property type="entry name" value="DNA_photolyase"/>
    <property type="match status" value="1"/>
</dbReference>
<accession>A0ABV9TNT0</accession>
<feature type="compositionally biased region" description="Low complexity" evidence="6">
    <location>
        <begin position="182"/>
        <end position="193"/>
    </location>
</feature>
<feature type="domain" description="Photolyase/cryptochrome alpha/beta" evidence="7">
    <location>
        <begin position="2"/>
        <end position="128"/>
    </location>
</feature>
<evidence type="ECO:0000256" key="5">
    <source>
        <dbReference type="RuleBase" id="RU004182"/>
    </source>
</evidence>
<dbReference type="PANTHER" id="PTHR11455:SF9">
    <property type="entry name" value="CRYPTOCHROME CIRCADIAN CLOCK 5 ISOFORM X1"/>
    <property type="match status" value="1"/>
</dbReference>
<comment type="cofactor">
    <cofactor evidence="1">
        <name>FAD</name>
        <dbReference type="ChEBI" id="CHEBI:57692"/>
    </cofactor>
</comment>
<dbReference type="InterPro" id="IPR036134">
    <property type="entry name" value="Crypto/Photolyase_FAD-like_sf"/>
</dbReference>
<evidence type="ECO:0000313" key="9">
    <source>
        <dbReference type="Proteomes" id="UP001595872"/>
    </source>
</evidence>
<dbReference type="InterPro" id="IPR036155">
    <property type="entry name" value="Crypto/Photolyase_N_sf"/>
</dbReference>
<dbReference type="Proteomes" id="UP001595872">
    <property type="component" value="Unassembled WGS sequence"/>
</dbReference>
<dbReference type="EC" id="4.1.99.3" evidence="8"/>
<dbReference type="Pfam" id="PF03441">
    <property type="entry name" value="FAD_binding_7"/>
    <property type="match status" value="1"/>
</dbReference>
<dbReference type="Gene3D" id="1.25.40.80">
    <property type="match status" value="1"/>
</dbReference>
<dbReference type="EMBL" id="JBHSIT010000001">
    <property type="protein sequence ID" value="MFC4905750.1"/>
    <property type="molecule type" value="Genomic_DNA"/>
</dbReference>
<dbReference type="InterPro" id="IPR002081">
    <property type="entry name" value="Cryptochrome/DNA_photolyase_1"/>
</dbReference>
<evidence type="ECO:0000313" key="8">
    <source>
        <dbReference type="EMBL" id="MFC4905750.1"/>
    </source>
</evidence>
<dbReference type="InterPro" id="IPR018394">
    <property type="entry name" value="DNA_photolyase_1_CS_C"/>
</dbReference>
<evidence type="ECO:0000256" key="1">
    <source>
        <dbReference type="ARBA" id="ARBA00001974"/>
    </source>
</evidence>
<comment type="caution">
    <text evidence="8">The sequence shown here is derived from an EMBL/GenBank/DDBJ whole genome shotgun (WGS) entry which is preliminary data.</text>
</comment>
<gene>
    <name evidence="8" type="ORF">ACFPCY_00325</name>
</gene>
<dbReference type="PROSITE" id="PS00394">
    <property type="entry name" value="DNA_PHOTOLYASES_1_1"/>
    <property type="match status" value="1"/>
</dbReference>
<proteinExistence type="inferred from homology"/>
<keyword evidence="9" id="KW-1185">Reference proteome</keyword>
<sequence>MDTALMLFTRDLRTHDNPALAAAASAADRVVCAFVLDDTLLALSPNRARFLLGALTDLRGRLESLGGGLVLRHGDPAAEAVKLARETGATGVFFSEDVSSYASRRRARLQEACRKERIELSGHEGLTVVPPGALRPASGDHYRIFSPYGRAWLGQARRDPLPPPKLRPPNQRASDSRAAKQPPSSSGKSGPHSVNAERVIGRFTRGASPDLPKGGETEGRARMRDWLAGGLSGYADGRDDLAGDSTSRLSAYLRFGCVSPSELATAVTRETHGRSAEGAEAYIRQLAWRDFHYQLAAAFPELGWKDYRPRNTSWVEDRDALDAWREGRTGVPIVDAGMRQLRAEGWMHNRARLITASFLTRNLRVHWRHGLAHFAGLLVDGDLPNNAANWQRVAGTGNDTRPNQVMNPLRQAERFDARGEYVRRYVPELADLDTRDIHTPWETGPVPGYPPPIVELA</sequence>
<comment type="similarity">
    <text evidence="5">Belongs to the DNA photolyase family.</text>
</comment>
<dbReference type="InterPro" id="IPR005101">
    <property type="entry name" value="Cryptochr/Photolyase_FAD-bd"/>
</dbReference>
<feature type="region of interest" description="Disordered" evidence="6">
    <location>
        <begin position="200"/>
        <end position="219"/>
    </location>
</feature>
<dbReference type="GO" id="GO:0003904">
    <property type="term" value="F:deoxyribodipyrimidine photo-lyase activity"/>
    <property type="evidence" value="ECO:0007669"/>
    <property type="project" value="UniProtKB-EC"/>
</dbReference>
<dbReference type="PANTHER" id="PTHR11455">
    <property type="entry name" value="CRYPTOCHROME"/>
    <property type="match status" value="1"/>
</dbReference>
<keyword evidence="8" id="KW-0456">Lyase</keyword>
<reference evidence="9" key="1">
    <citation type="journal article" date="2019" name="Int. J. Syst. Evol. Microbiol.">
        <title>The Global Catalogue of Microorganisms (GCM) 10K type strain sequencing project: providing services to taxonomists for standard genome sequencing and annotation.</title>
        <authorList>
            <consortium name="The Broad Institute Genomics Platform"/>
            <consortium name="The Broad Institute Genome Sequencing Center for Infectious Disease"/>
            <person name="Wu L."/>
            <person name="Ma J."/>
        </authorList>
    </citation>
    <scope>NUCLEOTIDE SEQUENCE [LARGE SCALE GENOMIC DNA]</scope>
    <source>
        <strain evidence="9">KLKA75</strain>
    </source>
</reference>
<protein>
    <submittedName>
        <fullName evidence="8">Cryptochrome/photolyase family protein</fullName>
        <ecNumber evidence="8">4.1.99.3</ecNumber>
    </submittedName>
</protein>
<dbReference type="RefSeq" id="WP_378251493.1">
    <property type="nucleotide sequence ID" value="NZ_JBHSIT010000001.1"/>
</dbReference>
<dbReference type="SUPFAM" id="SSF48173">
    <property type="entry name" value="Cryptochrome/photolyase FAD-binding domain"/>
    <property type="match status" value="1"/>
</dbReference>
<evidence type="ECO:0000256" key="2">
    <source>
        <dbReference type="ARBA" id="ARBA00022630"/>
    </source>
</evidence>
<keyword evidence="4 5" id="KW-0157">Chromophore</keyword>
<dbReference type="SUPFAM" id="SSF52425">
    <property type="entry name" value="Cryptochrome/photolyase, N-terminal domain"/>
    <property type="match status" value="1"/>
</dbReference>
<evidence type="ECO:0000259" key="7">
    <source>
        <dbReference type="PROSITE" id="PS51645"/>
    </source>
</evidence>
<feature type="region of interest" description="Disordered" evidence="6">
    <location>
        <begin position="155"/>
        <end position="194"/>
    </location>
</feature>
<evidence type="ECO:0000256" key="6">
    <source>
        <dbReference type="SAM" id="MobiDB-lite"/>
    </source>
</evidence>
<dbReference type="PRINTS" id="PR00147">
    <property type="entry name" value="DNAPHOTLYASE"/>
</dbReference>
<dbReference type="Gene3D" id="1.10.579.10">
    <property type="entry name" value="DNA Cyclobutane Dipyrimidine Photolyase, subunit A, domain 3"/>
    <property type="match status" value="1"/>
</dbReference>
<dbReference type="Gene3D" id="3.40.50.620">
    <property type="entry name" value="HUPs"/>
    <property type="match status" value="1"/>
</dbReference>
<dbReference type="PROSITE" id="PS51645">
    <property type="entry name" value="PHR_CRY_ALPHA_BETA"/>
    <property type="match status" value="1"/>
</dbReference>
<dbReference type="InterPro" id="IPR014729">
    <property type="entry name" value="Rossmann-like_a/b/a_fold"/>
</dbReference>
<evidence type="ECO:0000256" key="4">
    <source>
        <dbReference type="ARBA" id="ARBA00022991"/>
    </source>
</evidence>
<dbReference type="InterPro" id="IPR006050">
    <property type="entry name" value="DNA_photolyase_N"/>
</dbReference>
<keyword evidence="2 5" id="KW-0285">Flavoprotein</keyword>
<name>A0ABV9TNT0_9ACTN</name>
<evidence type="ECO:0000256" key="3">
    <source>
        <dbReference type="ARBA" id="ARBA00022827"/>
    </source>
</evidence>
<keyword evidence="3 5" id="KW-0274">FAD</keyword>
<organism evidence="8 9">
    <name type="scientific">Actinomadura gamaensis</name>
    <dbReference type="NCBI Taxonomy" id="1763541"/>
    <lineage>
        <taxon>Bacteria</taxon>
        <taxon>Bacillati</taxon>
        <taxon>Actinomycetota</taxon>
        <taxon>Actinomycetes</taxon>
        <taxon>Streptosporangiales</taxon>
        <taxon>Thermomonosporaceae</taxon>
        <taxon>Actinomadura</taxon>
    </lineage>
</organism>